<evidence type="ECO:0000313" key="6">
    <source>
        <dbReference type="EMBL" id="QLQ80268.1"/>
    </source>
</evidence>
<name>A0A7H9HR99_9SACH</name>
<sequence>MAEMLHPKLTEISFLLNNGVRMPAIGLGTANPPEKLAETKQAVKAAVKAGYRHIDTAWAYGSEPFVGEAIKELIEEGVIKREDLFITTKVWPVLWDDVDRSLNESLKSLGIEYVDLLLQHWPICYNRRNDPHGINGLSRNPVREDGSPDYNESGDWIETYKQMEKIYSDPKDKRVRAIGVSNFPVEYLERVLKECNVKPAMNQVEMHPRLPQFELNKFCHEKNIKLTAYSPVGSHGAPLVDYPPIQKMAEKYNIATSDILTSYHVRQGSFVVPRSVNSVRIASNIEFAPLTKEDIDKLSDLGRTDPKRYINEEWNKVVPGFTGTGPPV</sequence>
<dbReference type="EMBL" id="CP059270">
    <property type="protein sequence ID" value="QLQ80268.1"/>
    <property type="molecule type" value="Genomic_DNA"/>
</dbReference>
<gene>
    <name evidence="6" type="ORF">HG537_0D02690</name>
</gene>
<dbReference type="SUPFAM" id="SSF51430">
    <property type="entry name" value="NAD(P)-linked oxidoreductase"/>
    <property type="match status" value="1"/>
</dbReference>
<dbReference type="PANTHER" id="PTHR11732">
    <property type="entry name" value="ALDO/KETO REDUCTASE"/>
    <property type="match status" value="1"/>
</dbReference>
<dbReference type="PROSITE" id="PS00063">
    <property type="entry name" value="ALDOKETO_REDUCTASE_3"/>
    <property type="match status" value="1"/>
</dbReference>
<feature type="active site" description="Proton donor" evidence="2">
    <location>
        <position position="60"/>
    </location>
</feature>
<evidence type="ECO:0000313" key="7">
    <source>
        <dbReference type="Proteomes" id="UP000510647"/>
    </source>
</evidence>
<dbReference type="PIRSF" id="PIRSF000097">
    <property type="entry name" value="AKR"/>
    <property type="match status" value="1"/>
</dbReference>
<evidence type="ECO:0000256" key="4">
    <source>
        <dbReference type="PIRSR" id="PIRSR000097-3"/>
    </source>
</evidence>
<evidence type="ECO:0000256" key="1">
    <source>
        <dbReference type="ARBA" id="ARBA00023002"/>
    </source>
</evidence>
<dbReference type="InterPro" id="IPR018170">
    <property type="entry name" value="Aldo/ket_reductase_CS"/>
</dbReference>
<protein>
    <recommendedName>
        <fullName evidence="5">NADP-dependent oxidoreductase domain-containing protein</fullName>
    </recommendedName>
</protein>
<dbReference type="Proteomes" id="UP000510647">
    <property type="component" value="Chromosome 4"/>
</dbReference>
<evidence type="ECO:0000259" key="5">
    <source>
        <dbReference type="Pfam" id="PF00248"/>
    </source>
</evidence>
<organism evidence="6 7">
    <name type="scientific">Torulaspora globosa</name>
    <dbReference type="NCBI Taxonomy" id="48254"/>
    <lineage>
        <taxon>Eukaryota</taxon>
        <taxon>Fungi</taxon>
        <taxon>Dikarya</taxon>
        <taxon>Ascomycota</taxon>
        <taxon>Saccharomycotina</taxon>
        <taxon>Saccharomycetes</taxon>
        <taxon>Saccharomycetales</taxon>
        <taxon>Saccharomycetaceae</taxon>
        <taxon>Torulaspora</taxon>
    </lineage>
</organism>
<dbReference type="AlphaFoldDB" id="A0A7H9HR99"/>
<reference evidence="6 7" key="1">
    <citation type="submission" date="2020-06" db="EMBL/GenBank/DDBJ databases">
        <title>The yeast mating-type switching endonuclease HO is a domesticated member of an unorthodox homing genetic element family.</title>
        <authorList>
            <person name="Coughlan A.Y."/>
            <person name="Lombardi L."/>
            <person name="Braun-Galleani S."/>
            <person name="Martos A.R."/>
            <person name="Galeote V."/>
            <person name="Bigey F."/>
            <person name="Dequin S."/>
            <person name="Byrne K.P."/>
            <person name="Wolfe K.H."/>
        </authorList>
    </citation>
    <scope>NUCLEOTIDE SEQUENCE [LARGE SCALE GENOMIC DNA]</scope>
    <source>
        <strain evidence="6 7">CBS2947</strain>
    </source>
</reference>
<feature type="binding site" evidence="3">
    <location>
        <position position="120"/>
    </location>
    <ligand>
        <name>substrate</name>
    </ligand>
</feature>
<dbReference type="PROSITE" id="PS00062">
    <property type="entry name" value="ALDOKETO_REDUCTASE_2"/>
    <property type="match status" value="1"/>
</dbReference>
<feature type="domain" description="NADP-dependent oxidoreductase" evidence="5">
    <location>
        <begin position="25"/>
        <end position="300"/>
    </location>
</feature>
<accession>A0A7H9HR99</accession>
<dbReference type="InterPro" id="IPR020471">
    <property type="entry name" value="AKR"/>
</dbReference>
<dbReference type="InterPro" id="IPR036812">
    <property type="entry name" value="NAD(P)_OxRdtase_dom_sf"/>
</dbReference>
<dbReference type="PROSITE" id="PS00798">
    <property type="entry name" value="ALDOKETO_REDUCTASE_1"/>
    <property type="match status" value="1"/>
</dbReference>
<evidence type="ECO:0000256" key="3">
    <source>
        <dbReference type="PIRSR" id="PIRSR000097-2"/>
    </source>
</evidence>
<dbReference type="Pfam" id="PF00248">
    <property type="entry name" value="Aldo_ket_red"/>
    <property type="match status" value="1"/>
</dbReference>
<evidence type="ECO:0000256" key="2">
    <source>
        <dbReference type="PIRSR" id="PIRSR000097-1"/>
    </source>
</evidence>
<dbReference type="Gene3D" id="3.20.20.100">
    <property type="entry name" value="NADP-dependent oxidoreductase domain"/>
    <property type="match status" value="1"/>
</dbReference>
<keyword evidence="7" id="KW-1185">Reference proteome</keyword>
<dbReference type="InterPro" id="IPR023210">
    <property type="entry name" value="NADP_OxRdtase_dom"/>
</dbReference>
<dbReference type="PRINTS" id="PR00069">
    <property type="entry name" value="ALDKETRDTASE"/>
</dbReference>
<dbReference type="GO" id="GO:0016616">
    <property type="term" value="F:oxidoreductase activity, acting on the CH-OH group of donors, NAD or NADP as acceptor"/>
    <property type="evidence" value="ECO:0007669"/>
    <property type="project" value="UniProtKB-ARBA"/>
</dbReference>
<keyword evidence="1" id="KW-0560">Oxidoreductase</keyword>
<dbReference type="OrthoDB" id="416253at2759"/>
<proteinExistence type="predicted"/>
<feature type="site" description="Lowers pKa of active site Tyr" evidence="4">
    <location>
        <position position="89"/>
    </location>
</feature>